<accession>G5KD45</accession>
<evidence type="ECO:0000259" key="2">
    <source>
        <dbReference type="Pfam" id="PF00149"/>
    </source>
</evidence>
<dbReference type="GO" id="GO:0008253">
    <property type="term" value="F:5'-nucleotidase activity"/>
    <property type="evidence" value="ECO:0007669"/>
    <property type="project" value="TreeGrafter"/>
</dbReference>
<dbReference type="eggNOG" id="COG0737">
    <property type="taxonomic scope" value="Bacteria"/>
</dbReference>
<dbReference type="InterPro" id="IPR011240">
    <property type="entry name" value="Pesterase_YunD"/>
</dbReference>
<dbReference type="PIRSF" id="PIRSF036361">
    <property type="entry name" value="YunD"/>
    <property type="match status" value="1"/>
</dbReference>
<keyword evidence="1" id="KW-0547">Nucleotide-binding</keyword>
<dbReference type="PANTHER" id="PTHR11575">
    <property type="entry name" value="5'-NUCLEOTIDASE-RELATED"/>
    <property type="match status" value="1"/>
</dbReference>
<dbReference type="SUPFAM" id="SSF55816">
    <property type="entry name" value="5'-nucleotidase (syn. UDP-sugar hydrolase), C-terminal domain"/>
    <property type="match status" value="1"/>
</dbReference>
<comment type="caution">
    <text evidence="3">The sequence shown here is derived from an EMBL/GenBank/DDBJ whole genome shotgun (WGS) entry which is preliminary data.</text>
</comment>
<dbReference type="PROSITE" id="PS00785">
    <property type="entry name" value="5_NUCLEOTIDASE_1"/>
    <property type="match status" value="1"/>
</dbReference>
<name>G5KD45_9STRE</name>
<dbReference type="InterPro" id="IPR036907">
    <property type="entry name" value="5'-Nucleotdase_C_sf"/>
</dbReference>
<dbReference type="EMBL" id="AEUZ02000001">
    <property type="protein sequence ID" value="EHJ55806.1"/>
    <property type="molecule type" value="Genomic_DNA"/>
</dbReference>
<evidence type="ECO:0000313" key="3">
    <source>
        <dbReference type="EMBL" id="EHJ55806.1"/>
    </source>
</evidence>
<dbReference type="InterPro" id="IPR006146">
    <property type="entry name" value="5'-Nucleotdase_CS"/>
</dbReference>
<dbReference type="Proteomes" id="UP000005388">
    <property type="component" value="Unassembled WGS sequence"/>
</dbReference>
<dbReference type="GO" id="GO:0030288">
    <property type="term" value="C:outer membrane-bounded periplasmic space"/>
    <property type="evidence" value="ECO:0007669"/>
    <property type="project" value="TreeGrafter"/>
</dbReference>
<dbReference type="GO" id="GO:0008768">
    <property type="term" value="F:UDP-sugar diphosphatase activity"/>
    <property type="evidence" value="ECO:0007669"/>
    <property type="project" value="TreeGrafter"/>
</dbReference>
<dbReference type="SUPFAM" id="SSF56300">
    <property type="entry name" value="Metallo-dependent phosphatases"/>
    <property type="match status" value="1"/>
</dbReference>
<keyword evidence="4" id="KW-1185">Reference proteome</keyword>
<dbReference type="CDD" id="cd00845">
    <property type="entry name" value="MPP_UshA_N_like"/>
    <property type="match status" value="1"/>
</dbReference>
<dbReference type="RefSeq" id="WP_006738592.1">
    <property type="nucleotide sequence ID" value="NZ_AEUZ02000001.1"/>
</dbReference>
<dbReference type="InterPro" id="IPR006179">
    <property type="entry name" value="5_nucleotidase/apyrase"/>
</dbReference>
<comment type="similarity">
    <text evidence="1">Belongs to the 5'-nucleotidase family.</text>
</comment>
<dbReference type="GO" id="GO:0046872">
    <property type="term" value="F:metal ion binding"/>
    <property type="evidence" value="ECO:0007669"/>
    <property type="project" value="InterPro"/>
</dbReference>
<sequence>MKENIRLLHINDLHSHFESFPKLERFVNQIRAENQELICFDIGDNIDKSHPLSDATGGKANIDLMNQIGIQYATIGNNEGIGLTKEELNHVYDEAQFDVIIGNLKDEGKQPTWGKPYSIYKTKQGTQIAILAYTFPYTLTYHPNGWEVLDPIVCIQNDLEISELKNADFIILMSHLGLPFDEKIAQLYPEIDLILGSHTHHLLEDGAQLNGVNLAAAGKYGYYIGDIQLTFENHQNTDILIETHEMSHYPSQKTDYEWTEQLVTRGKTLLARDFVSQFATPLSFEETCQKIIDAMMWEADADLCIINSGLILDAFPSRLTKETLQSILPHQMRLASLEVNRNELEQICHDVFTQAALLKNQSIRGMGFRGKEFGELLTGGFTYKNKKIVYNNKVTGLDKKMKLVIVDQYFFASYFESIKEFDVTLIFPKLLREVVGSYLKQLTNKNR</sequence>
<protein>
    <submittedName>
        <fullName evidence="3">Ser/Thr phosphatase family protein</fullName>
    </submittedName>
</protein>
<proteinExistence type="inferred from homology"/>
<dbReference type="InterPro" id="IPR004843">
    <property type="entry name" value="Calcineurin-like_PHP"/>
</dbReference>
<evidence type="ECO:0000256" key="1">
    <source>
        <dbReference type="RuleBase" id="RU362119"/>
    </source>
</evidence>
<dbReference type="AlphaFoldDB" id="G5KD45"/>
<dbReference type="Gene3D" id="3.90.780.10">
    <property type="entry name" value="5'-Nucleotidase, C-terminal domain"/>
    <property type="match status" value="1"/>
</dbReference>
<keyword evidence="1" id="KW-0378">Hydrolase</keyword>
<evidence type="ECO:0000313" key="4">
    <source>
        <dbReference type="Proteomes" id="UP000005388"/>
    </source>
</evidence>
<dbReference type="PRINTS" id="PR01607">
    <property type="entry name" value="APYRASEFAMLY"/>
</dbReference>
<dbReference type="PANTHER" id="PTHR11575:SF23">
    <property type="entry name" value="5-NUCLEOTIDASE FAMILY PROTEIN"/>
    <property type="match status" value="1"/>
</dbReference>
<organism evidence="3 4">
    <name type="scientific">Streptococcus urinalis 2285-97</name>
    <dbReference type="NCBI Taxonomy" id="764291"/>
    <lineage>
        <taxon>Bacteria</taxon>
        <taxon>Bacillati</taxon>
        <taxon>Bacillota</taxon>
        <taxon>Bacilli</taxon>
        <taxon>Lactobacillales</taxon>
        <taxon>Streptococcaceae</taxon>
        <taxon>Streptococcus</taxon>
    </lineage>
</organism>
<reference evidence="3 4" key="1">
    <citation type="journal article" date="2014" name="Int. J. Syst. Evol. Microbiol.">
        <title>Phylogenomics and the dynamic genome evolution of the genus Streptococcus.</title>
        <authorList>
            <consortium name="The Broad Institute Genome Sequencing Platform"/>
            <person name="Richards V.P."/>
            <person name="Palmer S.R."/>
            <person name="Pavinski Bitar P.D."/>
            <person name="Qin X."/>
            <person name="Weinstock G.M."/>
            <person name="Highlander S.K."/>
            <person name="Town C.D."/>
            <person name="Burne R.A."/>
            <person name="Stanhope M.J."/>
        </authorList>
    </citation>
    <scope>NUCLEOTIDE SEQUENCE [LARGE SCALE GENOMIC DNA]</scope>
    <source>
        <strain evidence="3 4">2285-97</strain>
    </source>
</reference>
<dbReference type="STRING" id="764291.STRUR_0564"/>
<dbReference type="InterPro" id="IPR029052">
    <property type="entry name" value="Metallo-depent_PP-like"/>
</dbReference>
<feature type="domain" description="Calcineurin-like phosphoesterase" evidence="2">
    <location>
        <begin position="5"/>
        <end position="201"/>
    </location>
</feature>
<dbReference type="Gene3D" id="3.60.21.10">
    <property type="match status" value="1"/>
</dbReference>
<dbReference type="Pfam" id="PF00149">
    <property type="entry name" value="Metallophos"/>
    <property type="match status" value="1"/>
</dbReference>
<dbReference type="GO" id="GO:0009166">
    <property type="term" value="P:nucleotide catabolic process"/>
    <property type="evidence" value="ECO:0007669"/>
    <property type="project" value="InterPro"/>
</dbReference>
<dbReference type="GO" id="GO:0000166">
    <property type="term" value="F:nucleotide binding"/>
    <property type="evidence" value="ECO:0007669"/>
    <property type="project" value="UniProtKB-KW"/>
</dbReference>
<gene>
    <name evidence="3" type="ORF">STRUR_0564</name>
</gene>